<evidence type="ECO:0000313" key="2">
    <source>
        <dbReference type="EMBL" id="WBW72798.1"/>
    </source>
</evidence>
<keyword evidence="1" id="KW-1133">Transmembrane helix</keyword>
<reference evidence="2 3" key="1">
    <citation type="journal article" date="2023" name="G3 (Bethesda)">
        <title>A high-quality reference genome for the fission yeast Schizosaccharomyces osmophilus.</title>
        <authorList>
            <person name="Jia G.S."/>
            <person name="Zhang W.C."/>
            <person name="Liang Y."/>
            <person name="Liu X.H."/>
            <person name="Rhind N."/>
            <person name="Pidoux A."/>
            <person name="Brysch-Herzberg M."/>
            <person name="Du L.L."/>
        </authorList>
    </citation>
    <scope>NUCLEOTIDE SEQUENCE [LARGE SCALE GENOMIC DNA]</scope>
    <source>
        <strain evidence="2 3">CBS 15793</strain>
    </source>
</reference>
<dbReference type="AlphaFoldDB" id="A0AAF0AVT3"/>
<evidence type="ECO:0008006" key="4">
    <source>
        <dbReference type="Google" id="ProtNLM"/>
    </source>
</evidence>
<protein>
    <recommendedName>
        <fullName evidence="4">Transmembrane protein</fullName>
    </recommendedName>
</protein>
<feature type="transmembrane region" description="Helical" evidence="1">
    <location>
        <begin position="283"/>
        <end position="302"/>
    </location>
</feature>
<accession>A0AAF0AVT3</accession>
<keyword evidence="3" id="KW-1185">Reference proteome</keyword>
<dbReference type="GeneID" id="80874669"/>
<evidence type="ECO:0000256" key="1">
    <source>
        <dbReference type="SAM" id="Phobius"/>
    </source>
</evidence>
<dbReference type="EMBL" id="CP115611">
    <property type="protein sequence ID" value="WBW72798.1"/>
    <property type="molecule type" value="Genomic_DNA"/>
</dbReference>
<gene>
    <name evidence="2" type="ORF">SOMG_01187</name>
</gene>
<proteinExistence type="predicted"/>
<keyword evidence="1" id="KW-0472">Membrane</keyword>
<sequence>MFFNMPQENSFRSVNTIFIKSFSPIFSKSHPQPISQRINSWRGSFHVARNPYSSSLFTVCYPRKFNQSSQSFLVPSSFIGPSSIFWIALWKAQITAKDSSCLFRNRLLKDLIFLQILNEINIKTQSRNPFFDSPRSTSAVGKREVTFENTQLEDLKRFSKPCSGSVNSRALVKVPNKLAALKPVLSSLEIPHKSAVMANSLDSSSFSYNQQTILFNKELLTSSYVSLWLADFASFTQQSQHVLNYDISISKTIQGKNPSPIYPKKQTYQKSSHSFFPIPKNSYYISLLLTFLLYFQVAVYSLKDFMGFSFNSLPGYIFNVFYSTCEEQFSQLALYIQHYLHFLTLNNQLKDCCFLQVSSLNSIKAF</sequence>
<dbReference type="KEGG" id="som:SOMG_01187"/>
<dbReference type="RefSeq" id="XP_056037041.1">
    <property type="nucleotide sequence ID" value="XM_056179980.1"/>
</dbReference>
<evidence type="ECO:0000313" key="3">
    <source>
        <dbReference type="Proteomes" id="UP001212411"/>
    </source>
</evidence>
<dbReference type="Proteomes" id="UP001212411">
    <property type="component" value="Chromosome 1"/>
</dbReference>
<name>A0AAF0AVT3_9SCHI</name>
<organism evidence="2 3">
    <name type="scientific">Schizosaccharomyces osmophilus</name>
    <dbReference type="NCBI Taxonomy" id="2545709"/>
    <lineage>
        <taxon>Eukaryota</taxon>
        <taxon>Fungi</taxon>
        <taxon>Dikarya</taxon>
        <taxon>Ascomycota</taxon>
        <taxon>Taphrinomycotina</taxon>
        <taxon>Schizosaccharomycetes</taxon>
        <taxon>Schizosaccharomycetales</taxon>
        <taxon>Schizosaccharomycetaceae</taxon>
        <taxon>Schizosaccharomyces</taxon>
    </lineage>
</organism>
<keyword evidence="1" id="KW-0812">Transmembrane</keyword>